<dbReference type="Gene3D" id="3.40.50.1170">
    <property type="entry name" value="L-asparaginase, N-terminal domain"/>
    <property type="match status" value="1"/>
</dbReference>
<evidence type="ECO:0000313" key="8">
    <source>
        <dbReference type="Proteomes" id="UP000783588"/>
    </source>
</evidence>
<dbReference type="Proteomes" id="UP000783588">
    <property type="component" value="Unassembled WGS sequence"/>
</dbReference>
<proteinExistence type="inferred from homology"/>
<organism evidence="7 8">
    <name type="scientific">Butyricicoccus intestinisimiae</name>
    <dbReference type="NCBI Taxonomy" id="2841509"/>
    <lineage>
        <taxon>Bacteria</taxon>
        <taxon>Bacillati</taxon>
        <taxon>Bacillota</taxon>
        <taxon>Clostridia</taxon>
        <taxon>Eubacteriales</taxon>
        <taxon>Butyricicoccaceae</taxon>
        <taxon>Butyricicoccus</taxon>
    </lineage>
</organism>
<dbReference type="InterPro" id="IPR037152">
    <property type="entry name" value="L-asparaginase_N_sf"/>
</dbReference>
<accession>A0ABS6EVN3</accession>
<evidence type="ECO:0000313" key="7">
    <source>
        <dbReference type="EMBL" id="MBU5491593.1"/>
    </source>
</evidence>
<evidence type="ECO:0000259" key="6">
    <source>
        <dbReference type="Pfam" id="PF17763"/>
    </source>
</evidence>
<evidence type="ECO:0000256" key="1">
    <source>
        <dbReference type="ARBA" id="ARBA00010518"/>
    </source>
</evidence>
<comment type="similarity">
    <text evidence="1">Belongs to the asparaginase 1 family.</text>
</comment>
<dbReference type="InterPro" id="IPR027473">
    <property type="entry name" value="L-asparaginase_C"/>
</dbReference>
<dbReference type="PIRSF" id="PIRSF500176">
    <property type="entry name" value="L_ASNase"/>
    <property type="match status" value="1"/>
</dbReference>
<keyword evidence="8" id="KW-1185">Reference proteome</keyword>
<dbReference type="InterPro" id="IPR041725">
    <property type="entry name" value="L-asparaginase_I"/>
</dbReference>
<dbReference type="InterPro" id="IPR020827">
    <property type="entry name" value="Asparaginase/glutaminase_AS1"/>
</dbReference>
<dbReference type="PANTHER" id="PTHR11707:SF28">
    <property type="entry name" value="60 KDA LYSOPHOSPHOLIPASE"/>
    <property type="match status" value="1"/>
</dbReference>
<name>A0ABS6EVN3_9FIRM</name>
<feature type="active site" evidence="4">
    <location>
        <position position="12"/>
    </location>
</feature>
<dbReference type="NCBIfam" id="TIGR00519">
    <property type="entry name" value="asnASE_I"/>
    <property type="match status" value="1"/>
</dbReference>
<dbReference type="CDD" id="cd08963">
    <property type="entry name" value="L-asparaginase_I"/>
    <property type="match status" value="1"/>
</dbReference>
<dbReference type="SMART" id="SM00870">
    <property type="entry name" value="Asparaginase"/>
    <property type="match status" value="1"/>
</dbReference>
<dbReference type="InterPro" id="IPR006033">
    <property type="entry name" value="AsnA_fam"/>
</dbReference>
<sequence length="335" mass="36612">MKQILLIATGGTIASAPTEQGLTPALDEKQLLSYLPDLSSLCQLTGISVMSIDSTNMNPARMGILAQTIAQNYDRYDGFALAHGTDTMAYSAAALTVMLRHLGKPVVLTGSQIPIEAQDTDAKKNLFDAICFACEAVRGVFVAFDGKIIHGAHATKCRTRSRDAFASINFPVVAHVENGLAAYTLPIQQTAFWHRMHEKTAELFCAQPELCRDVFVLKLFPGMRAEIFDYIRQNFRGVVIESFGIGGIPNEQPDLLGKVQELAQAGLAVVVTTQCMYEGVDLDIYAVGKSLAKQKIIVAGDQTTEFLVMKLMWALAHFDSVDAVKKYMEINGDQK</sequence>
<dbReference type="EMBL" id="JAHLQI010000014">
    <property type="protein sequence ID" value="MBU5491593.1"/>
    <property type="molecule type" value="Genomic_DNA"/>
</dbReference>
<protein>
    <recommendedName>
        <fullName evidence="2">asparaginase</fullName>
        <ecNumber evidence="2">3.5.1.1</ecNumber>
    </recommendedName>
</protein>
<dbReference type="InterPro" id="IPR040919">
    <property type="entry name" value="Asparaginase_C"/>
</dbReference>
<dbReference type="RefSeq" id="WP_216471334.1">
    <property type="nucleotide sequence ID" value="NZ_JAHLQI010000014.1"/>
</dbReference>
<comment type="caution">
    <text evidence="7">The sequence shown here is derived from an EMBL/GenBank/DDBJ whole genome shotgun (WGS) entry which is preliminary data.</text>
</comment>
<dbReference type="PIRSF" id="PIRSF001220">
    <property type="entry name" value="L-ASNase_gatD"/>
    <property type="match status" value="1"/>
</dbReference>
<evidence type="ECO:0000256" key="2">
    <source>
        <dbReference type="ARBA" id="ARBA00012920"/>
    </source>
</evidence>
<dbReference type="InterPro" id="IPR027474">
    <property type="entry name" value="L-asparaginase_N"/>
</dbReference>
<dbReference type="Pfam" id="PF00710">
    <property type="entry name" value="Asparaginase"/>
    <property type="match status" value="1"/>
</dbReference>
<feature type="domain" description="Asparaginase/glutaminase C-terminal" evidence="6">
    <location>
        <begin position="213"/>
        <end position="328"/>
    </location>
</feature>
<evidence type="ECO:0000259" key="5">
    <source>
        <dbReference type="Pfam" id="PF00710"/>
    </source>
</evidence>
<reference evidence="7 8" key="1">
    <citation type="submission" date="2021-06" db="EMBL/GenBank/DDBJ databases">
        <authorList>
            <person name="Sun Q."/>
            <person name="Li D."/>
        </authorList>
    </citation>
    <scope>NUCLEOTIDE SEQUENCE [LARGE SCALE GENOMIC DNA]</scope>
    <source>
        <strain evidence="7 8">MSJd-7</strain>
    </source>
</reference>
<gene>
    <name evidence="7" type="ORF">KQI75_13405</name>
</gene>
<evidence type="ECO:0000256" key="3">
    <source>
        <dbReference type="ARBA" id="ARBA00022801"/>
    </source>
</evidence>
<dbReference type="EC" id="3.5.1.1" evidence="2"/>
<dbReference type="PROSITE" id="PS51732">
    <property type="entry name" value="ASN_GLN_ASE_3"/>
    <property type="match status" value="1"/>
</dbReference>
<keyword evidence="3" id="KW-0378">Hydrolase</keyword>
<dbReference type="PROSITE" id="PS00144">
    <property type="entry name" value="ASN_GLN_ASE_1"/>
    <property type="match status" value="1"/>
</dbReference>
<dbReference type="Gene3D" id="3.40.50.40">
    <property type="match status" value="1"/>
</dbReference>
<dbReference type="Pfam" id="PF17763">
    <property type="entry name" value="Asparaginase_C"/>
    <property type="match status" value="1"/>
</dbReference>
<feature type="domain" description="L-asparaginase N-terminal" evidence="5">
    <location>
        <begin position="3"/>
        <end position="179"/>
    </location>
</feature>
<dbReference type="PANTHER" id="PTHR11707">
    <property type="entry name" value="L-ASPARAGINASE"/>
    <property type="match status" value="1"/>
</dbReference>
<evidence type="ECO:0000256" key="4">
    <source>
        <dbReference type="PROSITE-ProRule" id="PRU10099"/>
    </source>
</evidence>
<dbReference type="InterPro" id="IPR006034">
    <property type="entry name" value="Asparaginase/glutaminase-like"/>
</dbReference>
<dbReference type="SFLD" id="SFLDS00057">
    <property type="entry name" value="Glutaminase/Asparaginase"/>
    <property type="match status" value="1"/>
</dbReference>